<name>A0A952FME9_9PROT</name>
<dbReference type="NCBIfam" id="TIGR03661">
    <property type="entry name" value="T1SS_VCA0849"/>
    <property type="match status" value="1"/>
</dbReference>
<dbReference type="InterPro" id="IPR019960">
    <property type="entry name" value="T1SS_VCA0849"/>
</dbReference>
<dbReference type="Gene3D" id="2.150.10.10">
    <property type="entry name" value="Serralysin-like metalloprotease, C-terminal"/>
    <property type="match status" value="7"/>
</dbReference>
<proteinExistence type="predicted"/>
<dbReference type="InterPro" id="IPR018511">
    <property type="entry name" value="Hemolysin-typ_Ca-bd_CS"/>
</dbReference>
<evidence type="ECO:0000256" key="1">
    <source>
        <dbReference type="ARBA" id="ARBA00001913"/>
    </source>
</evidence>
<evidence type="ECO:0000256" key="3">
    <source>
        <dbReference type="ARBA" id="ARBA00022525"/>
    </source>
</evidence>
<feature type="compositionally biased region" description="Basic and acidic residues" evidence="5">
    <location>
        <begin position="18"/>
        <end position="28"/>
    </location>
</feature>
<dbReference type="AlphaFoldDB" id="A0A952FME9"/>
<evidence type="ECO:0000313" key="8">
    <source>
        <dbReference type="Proteomes" id="UP000700706"/>
    </source>
</evidence>
<dbReference type="SUPFAM" id="SSF51120">
    <property type="entry name" value="beta-Roll"/>
    <property type="match status" value="10"/>
</dbReference>
<evidence type="ECO:0000256" key="5">
    <source>
        <dbReference type="SAM" id="MobiDB-lite"/>
    </source>
</evidence>
<reference evidence="7" key="1">
    <citation type="submission" date="2020-06" db="EMBL/GenBank/DDBJ databases">
        <title>Stable isotope informed genome-resolved metagenomics uncovers potential trophic interactions in rhizosphere soil.</title>
        <authorList>
            <person name="Starr E.P."/>
            <person name="Shi S."/>
            <person name="Blazewicz S.J."/>
            <person name="Koch B.J."/>
            <person name="Probst A.J."/>
            <person name="Hungate B.A."/>
            <person name="Pett-Ridge J."/>
            <person name="Firestone M.K."/>
            <person name="Banfield J.F."/>
        </authorList>
    </citation>
    <scope>NUCLEOTIDE SEQUENCE</scope>
    <source>
        <strain evidence="7">YM_69_17</strain>
    </source>
</reference>
<dbReference type="PANTHER" id="PTHR38340:SF1">
    <property type="entry name" value="S-LAYER PROTEIN"/>
    <property type="match status" value="1"/>
</dbReference>
<evidence type="ECO:0000256" key="4">
    <source>
        <dbReference type="ARBA" id="ARBA00022737"/>
    </source>
</evidence>
<dbReference type="PANTHER" id="PTHR38340">
    <property type="entry name" value="S-LAYER PROTEIN"/>
    <property type="match status" value="1"/>
</dbReference>
<comment type="caution">
    <text evidence="7">The sequence shown here is derived from an EMBL/GenBank/DDBJ whole genome shotgun (WGS) entry which is preliminary data.</text>
</comment>
<dbReference type="InterPro" id="IPR001343">
    <property type="entry name" value="Hemolysn_Ca-bd"/>
</dbReference>
<comment type="cofactor">
    <cofactor evidence="1">
        <name>Ca(2+)</name>
        <dbReference type="ChEBI" id="CHEBI:29108"/>
    </cofactor>
</comment>
<accession>A0A952FME9</accession>
<dbReference type="PROSITE" id="PS00330">
    <property type="entry name" value="HEMOLYSIN_CALCIUM"/>
    <property type="match status" value="10"/>
</dbReference>
<protein>
    <submittedName>
        <fullName evidence="7">M10 family metallopeptidase C-terminal domain-containing protein</fullName>
    </submittedName>
</protein>
<comment type="subcellular location">
    <subcellularLocation>
        <location evidence="2">Secreted</location>
    </subcellularLocation>
</comment>
<dbReference type="EMBL" id="JAEKLZ010000189">
    <property type="protein sequence ID" value="MBW8725880.1"/>
    <property type="molecule type" value="Genomic_DNA"/>
</dbReference>
<dbReference type="GO" id="GO:0005509">
    <property type="term" value="F:calcium ion binding"/>
    <property type="evidence" value="ECO:0007669"/>
    <property type="project" value="InterPro"/>
</dbReference>
<keyword evidence="3" id="KW-0964">Secreted</keyword>
<gene>
    <name evidence="7" type="ORF">JF625_12100</name>
</gene>
<sequence length="1140" mass="114997">MADFIGDDGDNTLTGGSGDDRIIGRGGDDTLTGGAGSDVFTYDTRGFGDDVVTDFNANGDRVDLSFLNVGDLGSLQPFLVQDGPDVVILLHWNSQAETIRLSNVSLADLSAADFVFDTSAAGQTVTGSLGDDILFGGIGEDIFAYAEREFGSDIIAGFDTNGDRIDLSAFNVADFDSLLPFIRQDGADVVIALDYHGVFPSIRLQNTSIGTLSAADFIFNTSPADLTVDGTGYRDILFGGSGNDAISGQDGDDVLVGGAGNDRLFGGFGADRLTGGSGNDVFAYSDITIGNPRGFGADTITDFDTNGDKIDLSALHIADFDTLRPFMRQDGADVVISFGWNSRPETIRLSNVSLASLSTADFIFDTSTAPLNLLGTSPGDDVLFGGNGDDKLNGHRGNDILVGGAGNDTFDDIGGNDTFIGGAGNDTFIYNPRSDGQRLFGNDVIADFSDGDRIDVSGLKIADLDTLKPVMVQNGADVVITLDYDGKTHSIRIQNITIDALSAADFIFDASTDPLTVTGTFRRDVLFGGKGDDTIDGGMGIDVLVGGAGSDTLIGGRDNDTLNGGAGNDIFLYGATGNAAHFFGDDVIADFNTAGDRIDLSALFVADFDSLRPFLAQDGTDVVITLDYGGEASSIRLKNTSIDTLSAADFIFNTSTADRTYSGTYSRDILFGGMGNDTINGQLGDDTLVGGSGADRLNGSNDNDVLIGGAGADQLTGGLGTDTASYQGSAIGVTVNLATGAGSGGDAQGDVLVTIENLSGSQGNDDLTGNAGANSLAGNGGDDVLRGGAGADRLDGGAGTDLASYFTSTLGVTVDLGAGTTSGGDAQGDVLIGIENLSGSQGDDALTGNAGANSLAGNGGNDVLRGGAGADRLDGGAGVDTASYFTGSAGVTVDLAAGTGSGGDAQGDTLIGIENVSGSQGSDTLIGNAGANTLQGWNGDDVLRGGAGADRLDGGNGTDTASWFTSSTGITVNLGAGTASGGDAQGDVLVAIENLSGSQGSDILTGNAGANVLQGWSGNDALRGGAGKDTLSGGAGADRFVYAAVGDSVVGANADRITDFSRAQGDKIDLSGIDANTSAAGNQAFSFIGSGLYTHQAGQLRYAIVGGQATIAGDVNGDGQSDFHIVLTGALSLQTADFVL</sequence>
<keyword evidence="4" id="KW-0677">Repeat</keyword>
<evidence type="ECO:0000313" key="7">
    <source>
        <dbReference type="EMBL" id="MBW8725880.1"/>
    </source>
</evidence>
<organism evidence="7 8">
    <name type="scientific">Inquilinus limosus</name>
    <dbReference type="NCBI Taxonomy" id="171674"/>
    <lineage>
        <taxon>Bacteria</taxon>
        <taxon>Pseudomonadati</taxon>
        <taxon>Pseudomonadota</taxon>
        <taxon>Alphaproteobacteria</taxon>
        <taxon>Rhodospirillales</taxon>
        <taxon>Rhodospirillaceae</taxon>
        <taxon>Inquilinus</taxon>
    </lineage>
</organism>
<dbReference type="Proteomes" id="UP000700706">
    <property type="component" value="Unassembled WGS sequence"/>
</dbReference>
<dbReference type="PRINTS" id="PR00313">
    <property type="entry name" value="CABNDNGRPT"/>
</dbReference>
<dbReference type="Pfam" id="PF08548">
    <property type="entry name" value="Peptidase_M10_C"/>
    <property type="match status" value="2"/>
</dbReference>
<feature type="region of interest" description="Disordered" evidence="5">
    <location>
        <begin position="1"/>
        <end position="29"/>
    </location>
</feature>
<dbReference type="InterPro" id="IPR011049">
    <property type="entry name" value="Serralysin-like_metalloprot_C"/>
</dbReference>
<dbReference type="Pfam" id="PF00353">
    <property type="entry name" value="HemolysinCabind"/>
    <property type="match status" value="12"/>
</dbReference>
<feature type="domain" description="Peptidase M10 serralysin C-terminal" evidence="6">
    <location>
        <begin position="954"/>
        <end position="1139"/>
    </location>
</feature>
<dbReference type="InterPro" id="IPR050557">
    <property type="entry name" value="RTX_toxin/Mannuronan_C5-epim"/>
</dbReference>
<evidence type="ECO:0000259" key="6">
    <source>
        <dbReference type="Pfam" id="PF08548"/>
    </source>
</evidence>
<feature type="domain" description="Peptidase M10 serralysin C-terminal" evidence="6">
    <location>
        <begin position="528"/>
        <end position="637"/>
    </location>
</feature>
<dbReference type="GO" id="GO:0005615">
    <property type="term" value="C:extracellular space"/>
    <property type="evidence" value="ECO:0007669"/>
    <property type="project" value="InterPro"/>
</dbReference>
<evidence type="ECO:0000256" key="2">
    <source>
        <dbReference type="ARBA" id="ARBA00004613"/>
    </source>
</evidence>
<feature type="compositionally biased region" description="Acidic residues" evidence="5">
    <location>
        <begin position="1"/>
        <end position="10"/>
    </location>
</feature>
<dbReference type="InterPro" id="IPR013858">
    <property type="entry name" value="Peptidase_M10B_C"/>
</dbReference>